<keyword evidence="4" id="KW-1185">Reference proteome</keyword>
<evidence type="ECO:0000313" key="3">
    <source>
        <dbReference type="EMBL" id="AIC91984.1"/>
    </source>
</evidence>
<reference evidence="3 4" key="1">
    <citation type="journal article" date="2014" name="Appl. Environ. Microbiol.">
        <title>Genomic encyclopedia of type strains of the genus Bifidobacterium.</title>
        <authorList>
            <person name="Milani C."/>
            <person name="Lugli G.A."/>
            <person name="Duranti S."/>
            <person name="Turroni F."/>
            <person name="Bottacini F."/>
            <person name="Mangifesta M."/>
            <person name="Sanchez B."/>
            <person name="Viappiani A."/>
            <person name="Mancabelli L."/>
            <person name="Taminiau B."/>
            <person name="Delcenserie V."/>
            <person name="Barrangou R."/>
            <person name="Margolles A."/>
            <person name="van Sinderen D."/>
            <person name="Ventura M."/>
        </authorList>
    </citation>
    <scope>NUCLEOTIDE SEQUENCE [LARGE SCALE GENOMIC DNA]</scope>
    <source>
        <strain evidence="3 4">LMG 11587</strain>
    </source>
</reference>
<dbReference type="HOGENOM" id="CLU_132014_1_0_11"/>
<evidence type="ECO:0000256" key="2">
    <source>
        <dbReference type="SAM" id="Phobius"/>
    </source>
</evidence>
<gene>
    <name evidence="3" type="ORF">BINDI_0711</name>
</gene>
<organism evidence="3 4">
    <name type="scientific">Bifidobacterium [indicum] DSM 20214 = LMG 11587</name>
    <dbReference type="NCBI Taxonomy" id="1341694"/>
    <lineage>
        <taxon>Bacteria</taxon>
        <taxon>Bacillati</taxon>
        <taxon>Actinomycetota</taxon>
        <taxon>Actinomycetes</taxon>
        <taxon>Bifidobacteriales</taxon>
        <taxon>Bifidobacteriaceae</taxon>
        <taxon>Bifidobacterium</taxon>
    </lineage>
</organism>
<dbReference type="InterPro" id="IPR009293">
    <property type="entry name" value="UPF0478"/>
</dbReference>
<feature type="region of interest" description="Disordered" evidence="1">
    <location>
        <begin position="115"/>
        <end position="156"/>
    </location>
</feature>
<evidence type="ECO:0000313" key="4">
    <source>
        <dbReference type="Proteomes" id="UP000028569"/>
    </source>
</evidence>
<dbReference type="Pfam" id="PF06103">
    <property type="entry name" value="DUF948"/>
    <property type="match status" value="1"/>
</dbReference>
<proteinExistence type="predicted"/>
<name>A0A087VUI9_9BIFI</name>
<dbReference type="EMBL" id="CP006018">
    <property type="protein sequence ID" value="AIC91984.1"/>
    <property type="molecule type" value="Genomic_DNA"/>
</dbReference>
<evidence type="ECO:0000256" key="1">
    <source>
        <dbReference type="SAM" id="MobiDB-lite"/>
    </source>
</evidence>
<dbReference type="AlphaFoldDB" id="A0A087VUI9"/>
<dbReference type="KEGG" id="bii:BINDI_0711"/>
<keyword evidence="2" id="KW-1133">Transmembrane helix</keyword>
<dbReference type="GeneID" id="91566192"/>
<keyword evidence="2" id="KW-0812">Transmembrane</keyword>
<dbReference type="RefSeq" id="WP_051875656.1">
    <property type="nucleotide sequence ID" value="NZ_CP006018.1"/>
</dbReference>
<feature type="transmembrane region" description="Helical" evidence="2">
    <location>
        <begin position="6"/>
        <end position="27"/>
    </location>
</feature>
<dbReference type="OrthoDB" id="3237344at2"/>
<protein>
    <submittedName>
        <fullName evidence="3">Putative secreted protein</fullName>
    </submittedName>
</protein>
<keyword evidence="2" id="KW-0472">Membrane</keyword>
<accession>A0A087VUI9</accession>
<sequence length="156" mass="16116">MDIGQIAGLIAAIAFAVVAGFLIYPLIRLGKLFDQLADTVKQAGDHAIPTLDESANTVTQLNQTLADVNRISSAASTTANNVGALTDLYGSMLGKPVIKTAAFFYAIRKTASSFFSGGRKSDQPAGSRAPEASTEAKEVSRHGGAPFPTGTSQGGK</sequence>
<dbReference type="Proteomes" id="UP000028569">
    <property type="component" value="Chromosome"/>
</dbReference>